<dbReference type="PANTHER" id="PTHR34308">
    <property type="entry name" value="COBALAMIN BIOSYNTHESIS PROTEIN CBIB"/>
    <property type="match status" value="1"/>
</dbReference>
<reference evidence="10" key="1">
    <citation type="journal article" date="2014" name="Front. Microbiol.">
        <title>High frequency of phylogenetically diverse reductive dehalogenase-homologous genes in deep subseafloor sedimentary metagenomes.</title>
        <authorList>
            <person name="Kawai M."/>
            <person name="Futagami T."/>
            <person name="Toyoda A."/>
            <person name="Takaki Y."/>
            <person name="Nishi S."/>
            <person name="Hori S."/>
            <person name="Arai W."/>
            <person name="Tsubouchi T."/>
            <person name="Morono Y."/>
            <person name="Uchiyama I."/>
            <person name="Ito T."/>
            <person name="Fujiyama A."/>
            <person name="Inagaki F."/>
            <person name="Takami H."/>
        </authorList>
    </citation>
    <scope>NUCLEOTIDE SEQUENCE</scope>
    <source>
        <strain evidence="10">Expedition CK06-06</strain>
    </source>
</reference>
<evidence type="ECO:0000313" key="10">
    <source>
        <dbReference type="EMBL" id="GAI43753.1"/>
    </source>
</evidence>
<keyword evidence="8 9" id="KW-0472">Membrane</keyword>
<gene>
    <name evidence="10" type="ORF">S06H3_43080</name>
</gene>
<dbReference type="GO" id="GO:0005886">
    <property type="term" value="C:plasma membrane"/>
    <property type="evidence" value="ECO:0007669"/>
    <property type="project" value="UniProtKB-SubCell"/>
</dbReference>
<evidence type="ECO:0000256" key="4">
    <source>
        <dbReference type="ARBA" id="ARBA00022475"/>
    </source>
</evidence>
<evidence type="ECO:0000256" key="3">
    <source>
        <dbReference type="ARBA" id="ARBA00006263"/>
    </source>
</evidence>
<organism evidence="10">
    <name type="scientific">marine sediment metagenome</name>
    <dbReference type="NCBI Taxonomy" id="412755"/>
    <lineage>
        <taxon>unclassified sequences</taxon>
        <taxon>metagenomes</taxon>
        <taxon>ecological metagenomes</taxon>
    </lineage>
</organism>
<comment type="pathway">
    <text evidence="2">Cofactor biosynthesis; adenosylcobalamin biosynthesis.</text>
</comment>
<keyword evidence="4" id="KW-1003">Cell membrane</keyword>
<feature type="transmembrane region" description="Helical" evidence="9">
    <location>
        <begin position="79"/>
        <end position="101"/>
    </location>
</feature>
<keyword evidence="6 9" id="KW-0812">Transmembrane</keyword>
<dbReference type="Pfam" id="PF03186">
    <property type="entry name" value="CobD_Cbib"/>
    <property type="match status" value="1"/>
</dbReference>
<keyword evidence="7 9" id="KW-1133">Transmembrane helix</keyword>
<feature type="non-terminal residue" evidence="10">
    <location>
        <position position="1"/>
    </location>
</feature>
<accession>X1NJJ0</accession>
<evidence type="ECO:0000256" key="9">
    <source>
        <dbReference type="SAM" id="Phobius"/>
    </source>
</evidence>
<comment type="subcellular location">
    <subcellularLocation>
        <location evidence="1">Cell membrane</location>
        <topology evidence="1">Multi-pass membrane protein</topology>
    </subcellularLocation>
</comment>
<dbReference type="AlphaFoldDB" id="X1NJJ0"/>
<dbReference type="UniPathway" id="UPA00148"/>
<evidence type="ECO:0000256" key="6">
    <source>
        <dbReference type="ARBA" id="ARBA00022692"/>
    </source>
</evidence>
<proteinExistence type="inferred from homology"/>
<comment type="similarity">
    <text evidence="3">Belongs to the CobD/CbiB family.</text>
</comment>
<dbReference type="GO" id="GO:0048472">
    <property type="term" value="F:threonine-phosphate decarboxylase activity"/>
    <property type="evidence" value="ECO:0007669"/>
    <property type="project" value="InterPro"/>
</dbReference>
<name>X1NJJ0_9ZZZZ</name>
<protein>
    <recommendedName>
        <fullName evidence="11">Cobalamin biosynthesis protein</fullName>
    </recommendedName>
</protein>
<evidence type="ECO:0000256" key="2">
    <source>
        <dbReference type="ARBA" id="ARBA00004953"/>
    </source>
</evidence>
<evidence type="ECO:0000256" key="5">
    <source>
        <dbReference type="ARBA" id="ARBA00022573"/>
    </source>
</evidence>
<dbReference type="InterPro" id="IPR004485">
    <property type="entry name" value="Cobalamin_biosynth_CobD/CbiB"/>
</dbReference>
<dbReference type="EMBL" id="BARV01026685">
    <property type="protein sequence ID" value="GAI43753.1"/>
    <property type="molecule type" value="Genomic_DNA"/>
</dbReference>
<evidence type="ECO:0000256" key="1">
    <source>
        <dbReference type="ARBA" id="ARBA00004651"/>
    </source>
</evidence>
<sequence>GQIDGVLLVLASFLSGRGVRASWQVALSEHSKTESLNAGWTMAAVAGGLNVQLEKVGHYKLGKAGTPLISGIIDASLQLMQIAALIWVVICFTVGGIRFVLAS</sequence>
<comment type="caution">
    <text evidence="10">The sequence shown here is derived from an EMBL/GenBank/DDBJ whole genome shotgun (WGS) entry which is preliminary data.</text>
</comment>
<evidence type="ECO:0000256" key="7">
    <source>
        <dbReference type="ARBA" id="ARBA00022989"/>
    </source>
</evidence>
<evidence type="ECO:0008006" key="11">
    <source>
        <dbReference type="Google" id="ProtNLM"/>
    </source>
</evidence>
<keyword evidence="5" id="KW-0169">Cobalamin biosynthesis</keyword>
<dbReference type="GO" id="GO:0009236">
    <property type="term" value="P:cobalamin biosynthetic process"/>
    <property type="evidence" value="ECO:0007669"/>
    <property type="project" value="UniProtKB-UniPathway"/>
</dbReference>
<evidence type="ECO:0000256" key="8">
    <source>
        <dbReference type="ARBA" id="ARBA00023136"/>
    </source>
</evidence>
<dbReference type="PANTHER" id="PTHR34308:SF1">
    <property type="entry name" value="COBALAMIN BIOSYNTHESIS PROTEIN CBIB"/>
    <property type="match status" value="1"/>
</dbReference>